<sequence>MVLPLVELLIVLLLVGLLVLGTWSLWKVWVGPRPVGRGAVGELPPAQRAQVAAAIEAARWAPAHDEVDGATRVLVRKAYTGLDGHPVVLEERVIVTFPADDPGWEVRFIEGMSQARFRCTYLNAEG</sequence>
<keyword evidence="3" id="KW-1185">Reference proteome</keyword>
<reference evidence="3" key="1">
    <citation type="journal article" date="2019" name="Int. J. Syst. Evol. Microbiol.">
        <title>The Global Catalogue of Microorganisms (GCM) 10K type strain sequencing project: providing services to taxonomists for standard genome sequencing and annotation.</title>
        <authorList>
            <consortium name="The Broad Institute Genomics Platform"/>
            <consortium name="The Broad Institute Genome Sequencing Center for Infectious Disease"/>
            <person name="Wu L."/>
            <person name="Ma J."/>
        </authorList>
    </citation>
    <scope>NUCLEOTIDE SEQUENCE [LARGE SCALE GENOMIC DNA]</scope>
    <source>
        <strain evidence="3">JCM 15614</strain>
    </source>
</reference>
<organism evidence="2 3">
    <name type="scientific">Blastococcus jejuensis</name>
    <dbReference type="NCBI Taxonomy" id="351224"/>
    <lineage>
        <taxon>Bacteria</taxon>
        <taxon>Bacillati</taxon>
        <taxon>Actinomycetota</taxon>
        <taxon>Actinomycetes</taxon>
        <taxon>Geodermatophilales</taxon>
        <taxon>Geodermatophilaceae</taxon>
        <taxon>Blastococcus</taxon>
    </lineage>
</organism>
<keyword evidence="1" id="KW-0812">Transmembrane</keyword>
<dbReference type="Proteomes" id="UP001499924">
    <property type="component" value="Unassembled WGS sequence"/>
</dbReference>
<feature type="transmembrane region" description="Helical" evidence="1">
    <location>
        <begin position="6"/>
        <end position="26"/>
    </location>
</feature>
<evidence type="ECO:0000313" key="3">
    <source>
        <dbReference type="Proteomes" id="UP001499924"/>
    </source>
</evidence>
<evidence type="ECO:0000313" key="2">
    <source>
        <dbReference type="EMBL" id="GAA3178460.1"/>
    </source>
</evidence>
<keyword evidence="1" id="KW-1133">Transmembrane helix</keyword>
<dbReference type="EMBL" id="BAAAVV010000010">
    <property type="protein sequence ID" value="GAA3178460.1"/>
    <property type="molecule type" value="Genomic_DNA"/>
</dbReference>
<accession>A0ABP6PJB7</accession>
<dbReference type="RefSeq" id="WP_344690338.1">
    <property type="nucleotide sequence ID" value="NZ_BAAAVV010000010.1"/>
</dbReference>
<protein>
    <submittedName>
        <fullName evidence="2">Uncharacterized protein</fullName>
    </submittedName>
</protein>
<name>A0ABP6PJB7_9ACTN</name>
<proteinExistence type="predicted"/>
<gene>
    <name evidence="2" type="ORF">GCM10010531_35410</name>
</gene>
<comment type="caution">
    <text evidence="2">The sequence shown here is derived from an EMBL/GenBank/DDBJ whole genome shotgun (WGS) entry which is preliminary data.</text>
</comment>
<evidence type="ECO:0000256" key="1">
    <source>
        <dbReference type="SAM" id="Phobius"/>
    </source>
</evidence>
<keyword evidence="1" id="KW-0472">Membrane</keyword>